<feature type="transmembrane region" description="Helical" evidence="1">
    <location>
        <begin position="98"/>
        <end position="121"/>
    </location>
</feature>
<evidence type="ECO:0008006" key="3">
    <source>
        <dbReference type="Google" id="ProtNLM"/>
    </source>
</evidence>
<accession>A0A382GVI9</accession>
<evidence type="ECO:0000256" key="1">
    <source>
        <dbReference type="SAM" id="Phobius"/>
    </source>
</evidence>
<feature type="transmembrane region" description="Helical" evidence="1">
    <location>
        <begin position="165"/>
        <end position="188"/>
    </location>
</feature>
<reference evidence="2" key="1">
    <citation type="submission" date="2018-05" db="EMBL/GenBank/DDBJ databases">
        <authorList>
            <person name="Lanie J.A."/>
            <person name="Ng W.-L."/>
            <person name="Kazmierczak K.M."/>
            <person name="Andrzejewski T.M."/>
            <person name="Davidsen T.M."/>
            <person name="Wayne K.J."/>
            <person name="Tettelin H."/>
            <person name="Glass J.I."/>
            <person name="Rusch D."/>
            <person name="Podicherti R."/>
            <person name="Tsui H.-C.T."/>
            <person name="Winkler M.E."/>
        </authorList>
    </citation>
    <scope>NUCLEOTIDE SEQUENCE</scope>
</reference>
<feature type="transmembrane region" description="Helical" evidence="1">
    <location>
        <begin position="12"/>
        <end position="30"/>
    </location>
</feature>
<feature type="transmembrane region" description="Helical" evidence="1">
    <location>
        <begin position="50"/>
        <end position="67"/>
    </location>
</feature>
<proteinExistence type="predicted"/>
<dbReference type="EMBL" id="UINC01057499">
    <property type="protein sequence ID" value="SVB78717.1"/>
    <property type="molecule type" value="Genomic_DNA"/>
</dbReference>
<evidence type="ECO:0000313" key="2">
    <source>
        <dbReference type="EMBL" id="SVB78717.1"/>
    </source>
</evidence>
<keyword evidence="1" id="KW-0472">Membrane</keyword>
<name>A0A382GVI9_9ZZZZ</name>
<dbReference type="AlphaFoldDB" id="A0A382GVI9"/>
<feature type="transmembrane region" description="Helical" evidence="1">
    <location>
        <begin position="141"/>
        <end position="158"/>
    </location>
</feature>
<gene>
    <name evidence="2" type="ORF">METZ01_LOCUS231571</name>
</gene>
<keyword evidence="1" id="KW-0812">Transmembrane</keyword>
<organism evidence="2">
    <name type="scientific">marine metagenome</name>
    <dbReference type="NCBI Taxonomy" id="408172"/>
    <lineage>
        <taxon>unclassified sequences</taxon>
        <taxon>metagenomes</taxon>
        <taxon>ecological metagenomes</taxon>
    </lineage>
</organism>
<protein>
    <recommendedName>
        <fullName evidence="3">SNARE associated Golgi protein</fullName>
    </recommendedName>
</protein>
<sequence length="206" mass="23160">MVDIFDTIVEYSYFGIFLLLIGINAAPILMPPTWIVLSSFFALDSSLDPLLLALVGATGATVGRLILKNLSGFFRRFVGKEQKSNLDAIGNFLNRKKFGYVLTSFLFAATPLPSNMLFVAYGMMRAKSIGLYFGFWVGRLLSYYIMITISSVVLTPFLELFEDKIIGILVADIVGIGVVVIFTCINWQTLLLERKLQFVRPKLWKF</sequence>
<keyword evidence="1" id="KW-1133">Transmembrane helix</keyword>